<comment type="caution">
    <text evidence="3">The sequence shown here is derived from an EMBL/GenBank/DDBJ whole genome shotgun (WGS) entry which is preliminary data.</text>
</comment>
<evidence type="ECO:0000256" key="1">
    <source>
        <dbReference type="ARBA" id="ARBA00022837"/>
    </source>
</evidence>
<name>A0AAE0F7U1_9CHLO</name>
<dbReference type="Gene3D" id="1.10.238.10">
    <property type="entry name" value="EF-hand"/>
    <property type="match status" value="1"/>
</dbReference>
<gene>
    <name evidence="3" type="ORF">CYMTET_36493</name>
</gene>
<feature type="domain" description="EF-hand" evidence="2">
    <location>
        <begin position="35"/>
        <end position="70"/>
    </location>
</feature>
<dbReference type="InterPro" id="IPR002048">
    <property type="entry name" value="EF_hand_dom"/>
</dbReference>
<organism evidence="3 4">
    <name type="scientific">Cymbomonas tetramitiformis</name>
    <dbReference type="NCBI Taxonomy" id="36881"/>
    <lineage>
        <taxon>Eukaryota</taxon>
        <taxon>Viridiplantae</taxon>
        <taxon>Chlorophyta</taxon>
        <taxon>Pyramimonadophyceae</taxon>
        <taxon>Pyramimonadales</taxon>
        <taxon>Pyramimonadaceae</taxon>
        <taxon>Cymbomonas</taxon>
    </lineage>
</organism>
<keyword evidence="4" id="KW-1185">Reference proteome</keyword>
<dbReference type="PROSITE" id="PS50222">
    <property type="entry name" value="EF_HAND_2"/>
    <property type="match status" value="2"/>
</dbReference>
<reference evidence="3 4" key="1">
    <citation type="journal article" date="2015" name="Genome Biol. Evol.">
        <title>Comparative Genomics of a Bacterivorous Green Alga Reveals Evolutionary Causalities and Consequences of Phago-Mixotrophic Mode of Nutrition.</title>
        <authorList>
            <person name="Burns J.A."/>
            <person name="Paasch A."/>
            <person name="Narechania A."/>
            <person name="Kim E."/>
        </authorList>
    </citation>
    <scope>NUCLEOTIDE SEQUENCE [LARGE SCALE GENOMIC DNA]</scope>
    <source>
        <strain evidence="3 4">PLY_AMNH</strain>
    </source>
</reference>
<feature type="non-terminal residue" evidence="3">
    <location>
        <position position="129"/>
    </location>
</feature>
<dbReference type="PROSITE" id="PS00018">
    <property type="entry name" value="EF_HAND_1"/>
    <property type="match status" value="1"/>
</dbReference>
<dbReference type="EMBL" id="LGRX02023800">
    <property type="protein sequence ID" value="KAK3254290.1"/>
    <property type="molecule type" value="Genomic_DNA"/>
</dbReference>
<dbReference type="InterPro" id="IPR011992">
    <property type="entry name" value="EF-hand-dom_pair"/>
</dbReference>
<proteinExistence type="predicted"/>
<dbReference type="SUPFAM" id="SSF47473">
    <property type="entry name" value="EF-hand"/>
    <property type="match status" value="1"/>
</dbReference>
<evidence type="ECO:0000313" key="3">
    <source>
        <dbReference type="EMBL" id="KAK3254290.1"/>
    </source>
</evidence>
<accession>A0AAE0F7U1</accession>
<dbReference type="Proteomes" id="UP001190700">
    <property type="component" value="Unassembled WGS sequence"/>
</dbReference>
<dbReference type="Pfam" id="PF13499">
    <property type="entry name" value="EF-hand_7"/>
    <property type="match status" value="1"/>
</dbReference>
<feature type="domain" description="EF-hand" evidence="2">
    <location>
        <begin position="71"/>
        <end position="106"/>
    </location>
</feature>
<keyword evidence="1" id="KW-0106">Calcium</keyword>
<dbReference type="InterPro" id="IPR018247">
    <property type="entry name" value="EF_Hand_1_Ca_BS"/>
</dbReference>
<protein>
    <recommendedName>
        <fullName evidence="2">EF-hand domain-containing protein</fullName>
    </recommendedName>
</protein>
<evidence type="ECO:0000313" key="4">
    <source>
        <dbReference type="Proteomes" id="UP001190700"/>
    </source>
</evidence>
<dbReference type="AlphaFoldDB" id="A0AAE0F7U1"/>
<sequence>MPLAILGTNFCEVWAERHKVIMVFKLQALLKDQGIDRKSLESAFDSFDKDENGTLSMVEFRELLDILQVKVRNKDFIDMWQSMDQDQDGELKWVQFVDLVTQHMLVETNDLEDLQGEMLEDATNFIKER</sequence>
<dbReference type="GO" id="GO:0005509">
    <property type="term" value="F:calcium ion binding"/>
    <property type="evidence" value="ECO:0007669"/>
    <property type="project" value="InterPro"/>
</dbReference>
<dbReference type="SMART" id="SM00054">
    <property type="entry name" value="EFh"/>
    <property type="match status" value="2"/>
</dbReference>
<evidence type="ECO:0000259" key="2">
    <source>
        <dbReference type="PROSITE" id="PS50222"/>
    </source>
</evidence>